<keyword evidence="2" id="KW-1185">Reference proteome</keyword>
<accession>A0ABP7HID1</accession>
<organism evidence="1 2">
    <name type="scientific">Amycolatopsis tucumanensis</name>
    <dbReference type="NCBI Taxonomy" id="401106"/>
    <lineage>
        <taxon>Bacteria</taxon>
        <taxon>Bacillati</taxon>
        <taxon>Actinomycetota</taxon>
        <taxon>Actinomycetes</taxon>
        <taxon>Pseudonocardiales</taxon>
        <taxon>Pseudonocardiaceae</taxon>
        <taxon>Amycolatopsis</taxon>
    </lineage>
</organism>
<reference evidence="2" key="1">
    <citation type="journal article" date="2019" name="Int. J. Syst. Evol. Microbiol.">
        <title>The Global Catalogue of Microorganisms (GCM) 10K type strain sequencing project: providing services to taxonomists for standard genome sequencing and annotation.</title>
        <authorList>
            <consortium name="The Broad Institute Genomics Platform"/>
            <consortium name="The Broad Institute Genome Sequencing Center for Infectious Disease"/>
            <person name="Wu L."/>
            <person name="Ma J."/>
        </authorList>
    </citation>
    <scope>NUCLEOTIDE SEQUENCE [LARGE SCALE GENOMIC DNA]</scope>
    <source>
        <strain evidence="2">JCM 17017</strain>
    </source>
</reference>
<evidence type="ECO:0000313" key="2">
    <source>
        <dbReference type="Proteomes" id="UP001501624"/>
    </source>
</evidence>
<name>A0ABP7HID1_9PSEU</name>
<dbReference type="Proteomes" id="UP001501624">
    <property type="component" value="Unassembled WGS sequence"/>
</dbReference>
<proteinExistence type="predicted"/>
<dbReference type="EMBL" id="BAABCM010000001">
    <property type="protein sequence ID" value="GAA3795764.1"/>
    <property type="molecule type" value="Genomic_DNA"/>
</dbReference>
<evidence type="ECO:0000313" key="1">
    <source>
        <dbReference type="EMBL" id="GAA3795764.1"/>
    </source>
</evidence>
<comment type="caution">
    <text evidence="1">The sequence shown here is derived from an EMBL/GenBank/DDBJ whole genome shotgun (WGS) entry which is preliminary data.</text>
</comment>
<gene>
    <name evidence="1" type="ORF">GCM10022380_11060</name>
</gene>
<protein>
    <submittedName>
        <fullName evidence="1">Uncharacterized protein</fullName>
    </submittedName>
</protein>
<sequence>MTTLRGSNLAPEARRGRRIAAPARALAAARAARGLPGHGHPFRRAALITICGSNLDPDAHRRRAGR</sequence>